<reference evidence="4" key="1">
    <citation type="submission" date="2025-08" db="UniProtKB">
        <authorList>
            <consortium name="Ensembl"/>
        </authorList>
    </citation>
    <scope>IDENTIFICATION</scope>
</reference>
<dbReference type="STRING" id="30732.ENSOMEP00000026452"/>
<feature type="region of interest" description="Disordered" evidence="2">
    <location>
        <begin position="362"/>
        <end position="383"/>
    </location>
</feature>
<evidence type="ECO:0000256" key="1">
    <source>
        <dbReference type="ARBA" id="ARBA00039658"/>
    </source>
</evidence>
<evidence type="ECO:0000313" key="4">
    <source>
        <dbReference type="Ensembl" id="ENSOMEP00000026452.1"/>
    </source>
</evidence>
<dbReference type="InterPro" id="IPR050951">
    <property type="entry name" value="Retrovirus_Pol_polyprotein"/>
</dbReference>
<dbReference type="PROSITE" id="PS50994">
    <property type="entry name" value="INTEGRASE"/>
    <property type="match status" value="1"/>
</dbReference>
<protein>
    <recommendedName>
        <fullName evidence="1">Gypsy retrotransposon integrase-like protein 1</fullName>
    </recommendedName>
</protein>
<dbReference type="PaxDb" id="30732-ENSOMEP00000026452"/>
<accession>A0A3B3D8I4</accession>
<evidence type="ECO:0000259" key="3">
    <source>
        <dbReference type="PROSITE" id="PS50994"/>
    </source>
</evidence>
<dbReference type="Gene3D" id="1.10.340.70">
    <property type="match status" value="1"/>
</dbReference>
<dbReference type="GO" id="GO:0003676">
    <property type="term" value="F:nucleic acid binding"/>
    <property type="evidence" value="ECO:0007669"/>
    <property type="project" value="InterPro"/>
</dbReference>
<proteinExistence type="predicted"/>
<dbReference type="Proteomes" id="UP000261560">
    <property type="component" value="Unplaced"/>
</dbReference>
<dbReference type="Gene3D" id="3.30.420.10">
    <property type="entry name" value="Ribonuclease H-like superfamily/Ribonuclease H"/>
    <property type="match status" value="1"/>
</dbReference>
<dbReference type="GeneTree" id="ENSGT01000000214408"/>
<evidence type="ECO:0000313" key="5">
    <source>
        <dbReference type="Proteomes" id="UP000261560"/>
    </source>
</evidence>
<sequence length="482" mass="55088">MDTSIFQKIHHFLSNGSMPPTDSQRHHVKRIARNYKLKGNTLFYTGPRSKYMRLVVMSEEEKKTALMECHHIPGTGNHNGVRGTRNRVIASYYWPTINHDVTEWVKCCHRCQLNDPIKTVAPELHPIKVKEPWEVIGMDLIGPLPETALGNQYVLTMTDLFTKWVVAEPLKSKTAAEVSAIVTSKLYTFGMVRKIITDQGKEFVNQLNDSIFSMLNIKHAVSSAYHPQTNGQDERTNQNIKRALRKYVNENHTDWDLHLAAVVYGINTAKQHSTRYSPYFLLFHRHPRLPNVMNTCPMDDKVEVEDPEETINLRVEEMTTLNEKVISHIEKAQDRQKTSFEARKRKLEKRCVVQKGDEVLLSGDPKRRRTGDGLNNKHKGPYTVSSITPKGVATIIKGPTVQKVNVSRLRNYHRSAAAPTVRNSLMDHTYVTPEWQVDHQYASSGAKWQKNINPIQSSLVRHISILSQQMLSSQSCGCFQNC</sequence>
<dbReference type="PANTHER" id="PTHR37984:SF5">
    <property type="entry name" value="PROTEIN NYNRIN-LIKE"/>
    <property type="match status" value="1"/>
</dbReference>
<dbReference type="SUPFAM" id="SSF53098">
    <property type="entry name" value="Ribonuclease H-like"/>
    <property type="match status" value="1"/>
</dbReference>
<dbReference type="Pfam" id="PF17921">
    <property type="entry name" value="Integrase_H2C2"/>
    <property type="match status" value="1"/>
</dbReference>
<evidence type="ECO:0000256" key="2">
    <source>
        <dbReference type="SAM" id="MobiDB-lite"/>
    </source>
</evidence>
<dbReference type="GO" id="GO:0015074">
    <property type="term" value="P:DNA integration"/>
    <property type="evidence" value="ECO:0007669"/>
    <property type="project" value="InterPro"/>
</dbReference>
<keyword evidence="5" id="KW-1185">Reference proteome</keyword>
<dbReference type="PANTHER" id="PTHR37984">
    <property type="entry name" value="PROTEIN CBG26694"/>
    <property type="match status" value="1"/>
</dbReference>
<feature type="domain" description="Integrase catalytic" evidence="3">
    <location>
        <begin position="128"/>
        <end position="286"/>
    </location>
</feature>
<organism evidence="4 5">
    <name type="scientific">Oryzias melastigma</name>
    <name type="common">Marine medaka</name>
    <dbReference type="NCBI Taxonomy" id="30732"/>
    <lineage>
        <taxon>Eukaryota</taxon>
        <taxon>Metazoa</taxon>
        <taxon>Chordata</taxon>
        <taxon>Craniata</taxon>
        <taxon>Vertebrata</taxon>
        <taxon>Euteleostomi</taxon>
        <taxon>Actinopterygii</taxon>
        <taxon>Neopterygii</taxon>
        <taxon>Teleostei</taxon>
        <taxon>Neoteleostei</taxon>
        <taxon>Acanthomorphata</taxon>
        <taxon>Ovalentaria</taxon>
        <taxon>Atherinomorphae</taxon>
        <taxon>Beloniformes</taxon>
        <taxon>Adrianichthyidae</taxon>
        <taxon>Oryziinae</taxon>
        <taxon>Oryzias</taxon>
    </lineage>
</organism>
<reference evidence="4" key="2">
    <citation type="submission" date="2025-09" db="UniProtKB">
        <authorList>
            <consortium name="Ensembl"/>
        </authorList>
    </citation>
    <scope>IDENTIFICATION</scope>
</reference>
<dbReference type="FunFam" id="3.30.420.10:FF:000032">
    <property type="entry name" value="Retrovirus-related Pol polyprotein from transposon 297-like Protein"/>
    <property type="match status" value="1"/>
</dbReference>
<dbReference type="InterPro" id="IPR012337">
    <property type="entry name" value="RNaseH-like_sf"/>
</dbReference>
<dbReference type="Ensembl" id="ENSOMET00000004514.1">
    <property type="protein sequence ID" value="ENSOMEP00000026452.1"/>
    <property type="gene ID" value="ENSOMEG00000008280.1"/>
</dbReference>
<name>A0A3B3D8I4_ORYME</name>
<dbReference type="InterPro" id="IPR036397">
    <property type="entry name" value="RNaseH_sf"/>
</dbReference>
<dbReference type="InterPro" id="IPR041588">
    <property type="entry name" value="Integrase_H2C2"/>
</dbReference>
<dbReference type="OMA" id="HINARVC"/>
<dbReference type="Pfam" id="PF00665">
    <property type="entry name" value="rve"/>
    <property type="match status" value="1"/>
</dbReference>
<dbReference type="AlphaFoldDB" id="A0A3B3D8I4"/>
<dbReference type="InterPro" id="IPR001584">
    <property type="entry name" value="Integrase_cat-core"/>
</dbReference>